<keyword evidence="4" id="KW-0325">Glycoprotein</keyword>
<feature type="chain" id="PRO_5029574610" evidence="5">
    <location>
        <begin position="24"/>
        <end position="206"/>
    </location>
</feature>
<keyword evidence="2 5" id="KW-0732">Signal</keyword>
<feature type="domain" description="Ig-like" evidence="6">
    <location>
        <begin position="128"/>
        <end position="200"/>
    </location>
</feature>
<evidence type="ECO:0000313" key="8">
    <source>
        <dbReference type="Proteomes" id="UP000562322"/>
    </source>
</evidence>
<dbReference type="PANTHER" id="PTHR12080:SF55">
    <property type="entry name" value="LYMPHOCYTE FUNCTION-ASSOCIATED ANTIGEN 3"/>
    <property type="match status" value="1"/>
</dbReference>
<dbReference type="AlphaFoldDB" id="A0A7L0W8D8"/>
<feature type="non-terminal residue" evidence="7">
    <location>
        <position position="206"/>
    </location>
</feature>
<dbReference type="InterPro" id="IPR015631">
    <property type="entry name" value="CD2/SLAM_rcpt"/>
</dbReference>
<dbReference type="PROSITE" id="PS50835">
    <property type="entry name" value="IG_LIKE"/>
    <property type="match status" value="1"/>
</dbReference>
<gene>
    <name evidence="7" type="primary">Cd84</name>
    <name evidence="7" type="ORF">ALELAT_R12583</name>
</gene>
<dbReference type="EMBL" id="VXAV01004251">
    <property type="protein sequence ID" value="NXL87460.1"/>
    <property type="molecule type" value="Genomic_DNA"/>
</dbReference>
<dbReference type="OrthoDB" id="8741746at2759"/>
<keyword evidence="3" id="KW-0472">Membrane</keyword>
<comment type="caution">
    <text evidence="7">The sequence shown here is derived from an EMBL/GenBank/DDBJ whole genome shotgun (WGS) entry which is preliminary data.</text>
</comment>
<dbReference type="GO" id="GO:0016020">
    <property type="term" value="C:membrane"/>
    <property type="evidence" value="ECO:0007669"/>
    <property type="project" value="UniProtKB-SubCell"/>
</dbReference>
<sequence>GQREMFWCLLLACLLQQAKPGLSRVFSPACDSNDVAGIEGKCVTFHLRYLKGEKLAWSSSRGTILTFQSGKSIDFFDSSLQSRVNVSENGSSLTICQLRSSDAGTYVANFNEFKEEFTLHVYSELRVPEVSCVCRNVSAENCSYVLRCSVEPPGDNSFFWSHHDQQVTKAPELVLEELPLEDPYTCTVQNPVSSRNTTVTPAALCA</sequence>
<protein>
    <submittedName>
        <fullName evidence="7">SLAF5 protein</fullName>
    </submittedName>
</protein>
<dbReference type="Gene3D" id="2.60.40.10">
    <property type="entry name" value="Immunoglobulins"/>
    <property type="match status" value="2"/>
</dbReference>
<feature type="non-terminal residue" evidence="7">
    <location>
        <position position="1"/>
    </location>
</feature>
<evidence type="ECO:0000256" key="3">
    <source>
        <dbReference type="ARBA" id="ARBA00023136"/>
    </source>
</evidence>
<keyword evidence="8" id="KW-1185">Reference proteome</keyword>
<accession>A0A7L0W8D8</accession>
<evidence type="ECO:0000256" key="1">
    <source>
        <dbReference type="ARBA" id="ARBA00004370"/>
    </source>
</evidence>
<dbReference type="InterPro" id="IPR007110">
    <property type="entry name" value="Ig-like_dom"/>
</dbReference>
<evidence type="ECO:0000313" key="7">
    <source>
        <dbReference type="EMBL" id="NXL87460.1"/>
    </source>
</evidence>
<dbReference type="InterPro" id="IPR036179">
    <property type="entry name" value="Ig-like_dom_sf"/>
</dbReference>
<dbReference type="SUPFAM" id="SSF48726">
    <property type="entry name" value="Immunoglobulin"/>
    <property type="match status" value="2"/>
</dbReference>
<organism evidence="7 8">
    <name type="scientific">Alectura lathami</name>
    <name type="common">Australian brush turkey</name>
    <dbReference type="NCBI Taxonomy" id="81907"/>
    <lineage>
        <taxon>Eukaryota</taxon>
        <taxon>Metazoa</taxon>
        <taxon>Chordata</taxon>
        <taxon>Craniata</taxon>
        <taxon>Vertebrata</taxon>
        <taxon>Euteleostomi</taxon>
        <taxon>Archelosauria</taxon>
        <taxon>Archosauria</taxon>
        <taxon>Dinosauria</taxon>
        <taxon>Saurischia</taxon>
        <taxon>Theropoda</taxon>
        <taxon>Coelurosauria</taxon>
        <taxon>Aves</taxon>
        <taxon>Neognathae</taxon>
        <taxon>Galloanserae</taxon>
        <taxon>Galliformes</taxon>
        <taxon>Megapodiidae</taxon>
        <taxon>Alectura</taxon>
    </lineage>
</organism>
<feature type="signal peptide" evidence="5">
    <location>
        <begin position="1"/>
        <end position="23"/>
    </location>
</feature>
<dbReference type="PANTHER" id="PTHR12080">
    <property type="entry name" value="SIGNALING LYMPHOCYTIC ACTIVATION MOLECULE"/>
    <property type="match status" value="1"/>
</dbReference>
<reference evidence="7 8" key="1">
    <citation type="submission" date="2019-09" db="EMBL/GenBank/DDBJ databases">
        <title>Bird 10,000 Genomes (B10K) Project - Family phase.</title>
        <authorList>
            <person name="Zhang G."/>
        </authorList>
    </citation>
    <scope>NUCLEOTIDE SEQUENCE [LARGE SCALE GENOMIC DNA]</scope>
    <source>
        <strain evidence="7">B10K-DU-001-39</strain>
        <tissue evidence="7">Muscle</tissue>
    </source>
</reference>
<proteinExistence type="predicted"/>
<evidence type="ECO:0000256" key="4">
    <source>
        <dbReference type="ARBA" id="ARBA00023180"/>
    </source>
</evidence>
<name>A0A7L0W8D8_ALELA</name>
<evidence type="ECO:0000256" key="2">
    <source>
        <dbReference type="ARBA" id="ARBA00022729"/>
    </source>
</evidence>
<comment type="subcellular location">
    <subcellularLocation>
        <location evidence="1">Membrane</location>
    </subcellularLocation>
</comment>
<evidence type="ECO:0000259" key="6">
    <source>
        <dbReference type="PROSITE" id="PS50835"/>
    </source>
</evidence>
<dbReference type="InterPro" id="IPR013783">
    <property type="entry name" value="Ig-like_fold"/>
</dbReference>
<evidence type="ECO:0000256" key="5">
    <source>
        <dbReference type="SAM" id="SignalP"/>
    </source>
</evidence>
<dbReference type="Proteomes" id="UP000562322">
    <property type="component" value="Unassembled WGS sequence"/>
</dbReference>